<dbReference type="AlphaFoldDB" id="A0AA40ZU04"/>
<reference evidence="1 2" key="1">
    <citation type="journal article" date="2021" name="Sci. Rep.">
        <title>The distribution of antibiotic resistance genes in chicken gut microbiota commensals.</title>
        <authorList>
            <person name="Juricova H."/>
            <person name="Matiasovicova J."/>
            <person name="Kubasova T."/>
            <person name="Cejkova D."/>
            <person name="Rychlik I."/>
        </authorList>
    </citation>
    <scope>NUCLEOTIDE SEQUENCE [LARGE SCALE GENOMIC DNA]</scope>
    <source>
        <strain evidence="1 2">An421</strain>
    </source>
</reference>
<keyword evidence="2" id="KW-1185">Reference proteome</keyword>
<evidence type="ECO:0000313" key="2">
    <source>
        <dbReference type="Proteomes" id="UP000698924"/>
    </source>
</evidence>
<sequence length="864" mass="94491">MMKKYILLGSIFASVFMLGSCDYNEDNFPGYDEYDTIKDIRNDTITLEAADYATIAKLQANKDLALSKDPEAESYLKALEAVGKNQFFTDMILPEEFLPAYIANRFPYLSDNSKVLVNYRFAQDLPAYLSQLSTARTYQFETEDYKSVWGDKVDAKYLSPSTISKIPAILKAANQTAKQGDVLMVEYAFSETEPSIGGGGVTPEPTYTPISEIIAGGVGEYTAKGTVVGTYGRGFLLNDGTASILVYLNKPANYSIGDVLTVAGTTSIYSGLSQFPQSSEVKLLERSKTFAYPTAVSMSGAEMDKWTENAAIKYVSITGKLVISGKYLNLEVEGATRQGSISYPVAGLVDETLNGQNVTVTGYLIGYSKSFVNIMATSVVAEGTENAYTPIGVVALSNAGSYTVKGSVVATYDRGFLLNDGTGSILVYLNKNYTEKRKIGDIVTVAGQTSEYAGLKQFTDQSIVTLIKESTDWVYPDLLQLKGEDMDAYLESPYVAYVSYEGVLKIDGFYYNITIEGAEKAIGSLSYVPEGVVDNTLNGKKVRVEGYSIGVSGGRYVNTMVVSVADASTAVTKSMLATRAVIEPNTYAVYQFNGSAWNEYEPEDETVSLAVMQPADYKPLGYNSISNPSEVLPIYLKNCCPYAQSGDKKAVVYYYYADKVTSVAASEYTFDGAVWVETVNSVPAAMMFMQVNNSWKEAVEYYANTFAGELHGDAVIVDVELGGKDYVWSTLATSAHIQASGYYQQNRVTESWLITPKINLTEAIAPKMVFEAAISYLYSGKITDHIQVCVSTDYVPNAEKAKEAVQAAKWDVISFDKWVSGSTFEEMQADMAAYKGQQIYVAFKYSSNTECAPTLKLKNFAVKE</sequence>
<proteinExistence type="predicted"/>
<accession>A0AA40ZU04</accession>
<organism evidence="1 2">
    <name type="scientific">Caecibacteroides pullorum</name>
    <dbReference type="NCBI Taxonomy" id="2725562"/>
    <lineage>
        <taxon>Bacteria</taxon>
        <taxon>Pseudomonadati</taxon>
        <taxon>Bacteroidota</taxon>
        <taxon>Bacteroidia</taxon>
        <taxon>Bacteroidales</taxon>
        <taxon>Bacteroidaceae</taxon>
        <taxon>Caecibacteroides</taxon>
    </lineage>
</organism>
<comment type="caution">
    <text evidence="1">The sequence shown here is derived from an EMBL/GenBank/DDBJ whole genome shotgun (WGS) entry which is preliminary data.</text>
</comment>
<protein>
    <submittedName>
        <fullName evidence="1">Choice-of-anchor J domain-containing protein</fullName>
    </submittedName>
</protein>
<evidence type="ECO:0000313" key="1">
    <source>
        <dbReference type="EMBL" id="MBM6857676.1"/>
    </source>
</evidence>
<dbReference type="PROSITE" id="PS51257">
    <property type="entry name" value="PROKAR_LIPOPROTEIN"/>
    <property type="match status" value="1"/>
</dbReference>
<name>A0AA40ZU04_9BACT</name>
<dbReference type="Gene3D" id="2.60.120.200">
    <property type="match status" value="1"/>
</dbReference>
<gene>
    <name evidence="1" type="ORF">H6D15_08705</name>
</gene>
<dbReference type="Proteomes" id="UP000698924">
    <property type="component" value="Unassembled WGS sequence"/>
</dbReference>
<dbReference type="NCBIfam" id="NF038128">
    <property type="entry name" value="choice_anch_J"/>
    <property type="match status" value="1"/>
</dbReference>
<dbReference type="EMBL" id="JACJMO010000011">
    <property type="protein sequence ID" value="MBM6857676.1"/>
    <property type="molecule type" value="Genomic_DNA"/>
</dbReference>